<dbReference type="HOGENOM" id="CLU_1422190_0_0_1"/>
<accession>A0A0C3CV65</accession>
<evidence type="ECO:0000256" key="1">
    <source>
        <dbReference type="SAM" id="MobiDB-lite"/>
    </source>
</evidence>
<evidence type="ECO:0000313" key="3">
    <source>
        <dbReference type="Proteomes" id="UP000053989"/>
    </source>
</evidence>
<reference evidence="3" key="2">
    <citation type="submission" date="2015-01" db="EMBL/GenBank/DDBJ databases">
        <title>Evolutionary Origins and Diversification of the Mycorrhizal Mutualists.</title>
        <authorList>
            <consortium name="DOE Joint Genome Institute"/>
            <consortium name="Mycorrhizal Genomics Consortium"/>
            <person name="Kohler A."/>
            <person name="Kuo A."/>
            <person name="Nagy L.G."/>
            <person name="Floudas D."/>
            <person name="Copeland A."/>
            <person name="Barry K.W."/>
            <person name="Cichocki N."/>
            <person name="Veneault-Fourrey C."/>
            <person name="LaButti K."/>
            <person name="Lindquist E.A."/>
            <person name="Lipzen A."/>
            <person name="Lundell T."/>
            <person name="Morin E."/>
            <person name="Murat C."/>
            <person name="Riley R."/>
            <person name="Ohm R."/>
            <person name="Sun H."/>
            <person name="Tunlid A."/>
            <person name="Henrissat B."/>
            <person name="Grigoriev I.V."/>
            <person name="Hibbett D.S."/>
            <person name="Martin F."/>
        </authorList>
    </citation>
    <scope>NUCLEOTIDE SEQUENCE [LARGE SCALE GENOMIC DNA]</scope>
    <source>
        <strain evidence="3">Foug A</strain>
    </source>
</reference>
<dbReference type="InParanoid" id="A0A0C3CV65"/>
<dbReference type="OrthoDB" id="2688687at2759"/>
<evidence type="ECO:0000313" key="2">
    <source>
        <dbReference type="EMBL" id="KIM52455.1"/>
    </source>
</evidence>
<dbReference type="AlphaFoldDB" id="A0A0C3CV65"/>
<gene>
    <name evidence="2" type="ORF">SCLCIDRAFT_1223731</name>
</gene>
<organism evidence="2 3">
    <name type="scientific">Scleroderma citrinum Foug A</name>
    <dbReference type="NCBI Taxonomy" id="1036808"/>
    <lineage>
        <taxon>Eukaryota</taxon>
        <taxon>Fungi</taxon>
        <taxon>Dikarya</taxon>
        <taxon>Basidiomycota</taxon>
        <taxon>Agaricomycotina</taxon>
        <taxon>Agaricomycetes</taxon>
        <taxon>Agaricomycetidae</taxon>
        <taxon>Boletales</taxon>
        <taxon>Sclerodermatineae</taxon>
        <taxon>Sclerodermataceae</taxon>
        <taxon>Scleroderma</taxon>
    </lineage>
</organism>
<protein>
    <submittedName>
        <fullName evidence="2">Uncharacterized protein</fullName>
    </submittedName>
</protein>
<feature type="region of interest" description="Disordered" evidence="1">
    <location>
        <begin position="1"/>
        <end position="45"/>
    </location>
</feature>
<dbReference type="Proteomes" id="UP000053989">
    <property type="component" value="Unassembled WGS sequence"/>
</dbReference>
<name>A0A0C3CV65_9AGAM</name>
<dbReference type="EMBL" id="KN822210">
    <property type="protein sequence ID" value="KIM52455.1"/>
    <property type="molecule type" value="Genomic_DNA"/>
</dbReference>
<keyword evidence="3" id="KW-1185">Reference proteome</keyword>
<proteinExistence type="predicted"/>
<reference evidence="2 3" key="1">
    <citation type="submission" date="2014-04" db="EMBL/GenBank/DDBJ databases">
        <authorList>
            <consortium name="DOE Joint Genome Institute"/>
            <person name="Kuo A."/>
            <person name="Kohler A."/>
            <person name="Nagy L.G."/>
            <person name="Floudas D."/>
            <person name="Copeland A."/>
            <person name="Barry K.W."/>
            <person name="Cichocki N."/>
            <person name="Veneault-Fourrey C."/>
            <person name="LaButti K."/>
            <person name="Lindquist E.A."/>
            <person name="Lipzen A."/>
            <person name="Lundell T."/>
            <person name="Morin E."/>
            <person name="Murat C."/>
            <person name="Sun H."/>
            <person name="Tunlid A."/>
            <person name="Henrissat B."/>
            <person name="Grigoriev I.V."/>
            <person name="Hibbett D.S."/>
            <person name="Martin F."/>
            <person name="Nordberg H.P."/>
            <person name="Cantor M.N."/>
            <person name="Hua S.X."/>
        </authorList>
    </citation>
    <scope>NUCLEOTIDE SEQUENCE [LARGE SCALE GENOMIC DNA]</scope>
    <source>
        <strain evidence="2 3">Foug A</strain>
    </source>
</reference>
<sequence>MAPPLVSTRARKATPPSLPPLSPRRASLWQPRDLATPEPPHSRGYSDEMERIINRCTSPTPYSHPSARPSDLLPSRISGNLRLQSISSTTLSCTKQSSIHTRENLFMRALRSLVSCFSSRYHDELDARTSHKKIDSGLSACYAGSISDNELHEKCSGEYEEIYLACVRTERPPPICLTRLATIEEREEEHL</sequence>